<reference evidence="5" key="1">
    <citation type="journal article" date="2019" name="Int. J. Syst. Evol. Microbiol.">
        <title>The Global Catalogue of Microorganisms (GCM) 10K type strain sequencing project: providing services to taxonomists for standard genome sequencing and annotation.</title>
        <authorList>
            <consortium name="The Broad Institute Genomics Platform"/>
            <consortium name="The Broad Institute Genome Sequencing Center for Infectious Disease"/>
            <person name="Wu L."/>
            <person name="Ma J."/>
        </authorList>
    </citation>
    <scope>NUCLEOTIDE SEQUENCE [LARGE SCALE GENOMIC DNA]</scope>
    <source>
        <strain evidence="5">CCUG 59778</strain>
    </source>
</reference>
<dbReference type="EMBL" id="JBHSKF010000006">
    <property type="protein sequence ID" value="MFC5288530.1"/>
    <property type="molecule type" value="Genomic_DNA"/>
</dbReference>
<feature type="region of interest" description="Disordered" evidence="2">
    <location>
        <begin position="1"/>
        <end position="31"/>
    </location>
</feature>
<keyword evidence="1" id="KW-0723">Serine/threonine-protein kinase</keyword>
<dbReference type="InterPro" id="IPR050267">
    <property type="entry name" value="Anti-sigma-factor_SerPK"/>
</dbReference>
<protein>
    <submittedName>
        <fullName evidence="4">ATP-binding protein</fullName>
    </submittedName>
</protein>
<dbReference type="Proteomes" id="UP001596157">
    <property type="component" value="Unassembled WGS sequence"/>
</dbReference>
<dbReference type="Gene3D" id="3.30.565.10">
    <property type="entry name" value="Histidine kinase-like ATPase, C-terminal domain"/>
    <property type="match status" value="1"/>
</dbReference>
<feature type="compositionally biased region" description="Pro residues" evidence="2">
    <location>
        <begin position="16"/>
        <end position="30"/>
    </location>
</feature>
<keyword evidence="1" id="KW-0418">Kinase</keyword>
<dbReference type="RefSeq" id="WP_378248405.1">
    <property type="nucleotide sequence ID" value="NZ_JBHSKF010000006.1"/>
</dbReference>
<proteinExistence type="predicted"/>
<keyword evidence="4" id="KW-0547">Nucleotide-binding</keyword>
<evidence type="ECO:0000259" key="3">
    <source>
        <dbReference type="Pfam" id="PF13581"/>
    </source>
</evidence>
<evidence type="ECO:0000256" key="2">
    <source>
        <dbReference type="SAM" id="MobiDB-lite"/>
    </source>
</evidence>
<feature type="domain" description="Histidine kinase/HSP90-like ATPase" evidence="3">
    <location>
        <begin position="49"/>
        <end position="152"/>
    </location>
</feature>
<keyword evidence="4" id="KW-0067">ATP-binding</keyword>
<dbReference type="CDD" id="cd16936">
    <property type="entry name" value="HATPase_RsbW-like"/>
    <property type="match status" value="1"/>
</dbReference>
<dbReference type="InterPro" id="IPR036890">
    <property type="entry name" value="HATPase_C_sf"/>
</dbReference>
<dbReference type="SUPFAM" id="SSF55874">
    <property type="entry name" value="ATPase domain of HSP90 chaperone/DNA topoisomerase II/histidine kinase"/>
    <property type="match status" value="1"/>
</dbReference>
<evidence type="ECO:0000313" key="5">
    <source>
        <dbReference type="Proteomes" id="UP001596157"/>
    </source>
</evidence>
<evidence type="ECO:0000313" key="4">
    <source>
        <dbReference type="EMBL" id="MFC5288530.1"/>
    </source>
</evidence>
<name>A0ABW0ESP2_9PSEU</name>
<evidence type="ECO:0000256" key="1">
    <source>
        <dbReference type="ARBA" id="ARBA00022527"/>
    </source>
</evidence>
<dbReference type="InterPro" id="IPR003594">
    <property type="entry name" value="HATPase_dom"/>
</dbReference>
<dbReference type="Pfam" id="PF13581">
    <property type="entry name" value="HATPase_c_2"/>
    <property type="match status" value="1"/>
</dbReference>
<dbReference type="GO" id="GO:0005524">
    <property type="term" value="F:ATP binding"/>
    <property type="evidence" value="ECO:0007669"/>
    <property type="project" value="UniProtKB-KW"/>
</dbReference>
<organism evidence="4 5">
    <name type="scientific">Actinokineospora guangxiensis</name>
    <dbReference type="NCBI Taxonomy" id="1490288"/>
    <lineage>
        <taxon>Bacteria</taxon>
        <taxon>Bacillati</taxon>
        <taxon>Actinomycetota</taxon>
        <taxon>Actinomycetes</taxon>
        <taxon>Pseudonocardiales</taxon>
        <taxon>Pseudonocardiaceae</taxon>
        <taxon>Actinokineospora</taxon>
    </lineage>
</organism>
<dbReference type="PANTHER" id="PTHR35526:SF3">
    <property type="entry name" value="ANTI-SIGMA-F FACTOR RSBW"/>
    <property type="match status" value="1"/>
</dbReference>
<sequence length="157" mass="16634">MDNPDLGRGGRSEATPPRPLFPPPGAPGPPDQQELTVRLLADRDAPTRGRHALRGWLSARHVPGQTVEDVVLVGTELVANAVDHAYGDGGPGPVALTARAWDGWLSLTVSDVGRWRPPPADRGARGHGLRMVDALAKYVVIDHSGIGTQVTALFHSP</sequence>
<accession>A0ABW0ESP2</accession>
<dbReference type="PANTHER" id="PTHR35526">
    <property type="entry name" value="ANTI-SIGMA-F FACTOR RSBW-RELATED"/>
    <property type="match status" value="1"/>
</dbReference>
<keyword evidence="5" id="KW-1185">Reference proteome</keyword>
<comment type="caution">
    <text evidence="4">The sequence shown here is derived from an EMBL/GenBank/DDBJ whole genome shotgun (WGS) entry which is preliminary data.</text>
</comment>
<keyword evidence="1" id="KW-0808">Transferase</keyword>
<gene>
    <name evidence="4" type="ORF">ACFPM7_15825</name>
</gene>